<dbReference type="AlphaFoldDB" id="A0A1H5UES1"/>
<reference evidence="1 2" key="1">
    <citation type="submission" date="2016-10" db="EMBL/GenBank/DDBJ databases">
        <authorList>
            <person name="de Groot N.N."/>
        </authorList>
    </citation>
    <scope>NUCLEOTIDE SEQUENCE [LARGE SCALE GENOMIC DNA]</scope>
    <source>
        <strain evidence="1 2">Nm13</strain>
    </source>
</reference>
<protein>
    <recommendedName>
        <fullName evidence="3">Transposase</fullName>
    </recommendedName>
</protein>
<proteinExistence type="predicted"/>
<sequence length="84" mass="9298">MTSRERQGGHIKAWEASGLSQAAYCRDHGLNSKTFGNWLRTYRDVQKHNQPISLIPAKITPVASVSGYLKLRCSGGHTLELSTN</sequence>
<dbReference type="OrthoDB" id="5570480at2"/>
<accession>A0A1H5UES1</accession>
<evidence type="ECO:0000313" key="2">
    <source>
        <dbReference type="Proteomes" id="UP000236753"/>
    </source>
</evidence>
<gene>
    <name evidence="1" type="ORF">SAMN05216334_107129</name>
</gene>
<dbReference type="EMBL" id="FNUX01000007">
    <property type="protein sequence ID" value="SEF73562.1"/>
    <property type="molecule type" value="Genomic_DNA"/>
</dbReference>
<dbReference type="RefSeq" id="WP_103966178.1">
    <property type="nucleotide sequence ID" value="NZ_FNUX01000007.1"/>
</dbReference>
<dbReference type="NCBIfam" id="NF047593">
    <property type="entry name" value="IS66_ISAeme5_TnpA"/>
    <property type="match status" value="1"/>
</dbReference>
<organism evidence="1 2">
    <name type="scientific">Nitrosomonas ureae</name>
    <dbReference type="NCBI Taxonomy" id="44577"/>
    <lineage>
        <taxon>Bacteria</taxon>
        <taxon>Pseudomonadati</taxon>
        <taxon>Pseudomonadota</taxon>
        <taxon>Betaproteobacteria</taxon>
        <taxon>Nitrosomonadales</taxon>
        <taxon>Nitrosomonadaceae</taxon>
        <taxon>Nitrosomonas</taxon>
    </lineage>
</organism>
<feature type="non-terminal residue" evidence="1">
    <location>
        <position position="84"/>
    </location>
</feature>
<evidence type="ECO:0008006" key="3">
    <source>
        <dbReference type="Google" id="ProtNLM"/>
    </source>
</evidence>
<name>A0A1H5UES1_9PROT</name>
<dbReference type="Proteomes" id="UP000236753">
    <property type="component" value="Unassembled WGS sequence"/>
</dbReference>
<evidence type="ECO:0000313" key="1">
    <source>
        <dbReference type="EMBL" id="SEF73562.1"/>
    </source>
</evidence>